<keyword evidence="7" id="KW-1185">Reference proteome</keyword>
<dbReference type="SUPFAM" id="SSF52540">
    <property type="entry name" value="P-loop containing nucleoside triphosphate hydrolases"/>
    <property type="match status" value="1"/>
</dbReference>
<dbReference type="EMBL" id="JAAAID010002236">
    <property type="protein sequence ID" value="KAG0007671.1"/>
    <property type="molecule type" value="Genomic_DNA"/>
</dbReference>
<protein>
    <recommendedName>
        <fullName evidence="5">Crinkler effector protein N-terminal domain-containing protein</fullName>
    </recommendedName>
</protein>
<proteinExistence type="predicted"/>
<evidence type="ECO:0000313" key="6">
    <source>
        <dbReference type="EMBL" id="KAG0007671.1"/>
    </source>
</evidence>
<dbReference type="GO" id="GO:0005576">
    <property type="term" value="C:extracellular region"/>
    <property type="evidence" value="ECO:0007669"/>
    <property type="project" value="UniProtKB-SubCell"/>
</dbReference>
<evidence type="ECO:0000256" key="3">
    <source>
        <dbReference type="ARBA" id="ARBA00022525"/>
    </source>
</evidence>
<organism evidence="6 7">
    <name type="scientific">Entomortierella chlamydospora</name>
    <dbReference type="NCBI Taxonomy" id="101097"/>
    <lineage>
        <taxon>Eukaryota</taxon>
        <taxon>Fungi</taxon>
        <taxon>Fungi incertae sedis</taxon>
        <taxon>Mucoromycota</taxon>
        <taxon>Mortierellomycotina</taxon>
        <taxon>Mortierellomycetes</taxon>
        <taxon>Mortierellales</taxon>
        <taxon>Mortierellaceae</taxon>
        <taxon>Entomortierella</taxon>
    </lineage>
</organism>
<dbReference type="InterPro" id="IPR027417">
    <property type="entry name" value="P-loop_NTPase"/>
</dbReference>
<dbReference type="Proteomes" id="UP000703661">
    <property type="component" value="Unassembled WGS sequence"/>
</dbReference>
<evidence type="ECO:0000256" key="2">
    <source>
        <dbReference type="ARBA" id="ARBA00004613"/>
    </source>
</evidence>
<dbReference type="GO" id="GO:0043657">
    <property type="term" value="C:host cell"/>
    <property type="evidence" value="ECO:0007669"/>
    <property type="project" value="UniProtKB-SubCell"/>
</dbReference>
<name>A0A9P6MMV8_9FUNG</name>
<dbReference type="Pfam" id="PF20147">
    <property type="entry name" value="Crinkler"/>
    <property type="match status" value="1"/>
</dbReference>
<feature type="domain" description="Crinkler effector protein N-terminal" evidence="5">
    <location>
        <begin position="35"/>
        <end position="136"/>
    </location>
</feature>
<evidence type="ECO:0000256" key="1">
    <source>
        <dbReference type="ARBA" id="ARBA00004340"/>
    </source>
</evidence>
<reference evidence="6" key="1">
    <citation type="journal article" date="2020" name="Fungal Divers.">
        <title>Resolving the Mortierellaceae phylogeny through synthesis of multi-gene phylogenetics and phylogenomics.</title>
        <authorList>
            <person name="Vandepol N."/>
            <person name="Liber J."/>
            <person name="Desiro A."/>
            <person name="Na H."/>
            <person name="Kennedy M."/>
            <person name="Barry K."/>
            <person name="Grigoriev I.V."/>
            <person name="Miller A.N."/>
            <person name="O'Donnell K."/>
            <person name="Stajich J.E."/>
            <person name="Bonito G."/>
        </authorList>
    </citation>
    <scope>NUCLEOTIDE SEQUENCE</scope>
    <source>
        <strain evidence="6">NRRL 2769</strain>
    </source>
</reference>
<dbReference type="InterPro" id="IPR045379">
    <property type="entry name" value="Crinkler_N"/>
</dbReference>
<accession>A0A9P6MMV8</accession>
<sequence>MATTQGAPIASSSSTAPAHASTLDNKDSDMTTQPKLLCLVEMDSTLFSVDYVPDAIIDTLKKAIYNEIATDSSFKAKDLTLWKAEIPTVRGAMYSRDYKRLVDDIKLDPNNKMEADDKLRDYIQMALSKTIQIIVQTPSSELKRRLDQDDLMRPLKQFKPNSTVHKEVRRLVYYADQTESNKPLIERIRLGEFVRVYGARASGKSSRIVDAMETLTAEGFTCIYVDLQNFNVNNLWSSLNQRLKVYGPVNFNDSGGFEETFSVNGNMWERPVVIFFDEFDILHRENWKEARDSILGAIRSLKNDPPKHVIRSIVSIGTYAILQLNQTGQELSPFNASDNFQNTSLSLDQVRELYLEFAKDREMVIEDNVIGDIFKKTNGHAGLVNICGVALEKYRLAQPSGRYVDMNDWGSVQNSLISSMRLYGTFQKLVTDLTEKNEKQKSALTLYRSRFLGNPSETEVSISDVSHHLARYLTALGVLRPGSEEDRFNTASPLMDSLIRQTIIPDAFPDAPKIKPPTRSDHSLDILNVIKSALPLFDKDLIERAHRVSHKTATSPIRVDRIPGRRVPRESVYDSEMTRILMNWLSSQNGYQVIGQYNIGGLFCDIMIRIGELPYPVAIELVVTETSQVIQEHIDKTVNYKNLTKANEGWVIHFTREDNYLKNPLWQNSEMLDKGIYMIHVWHNADFTEVRLSARWKDSCGDVINVDDERII</sequence>
<evidence type="ECO:0000313" key="7">
    <source>
        <dbReference type="Proteomes" id="UP000703661"/>
    </source>
</evidence>
<evidence type="ECO:0000256" key="4">
    <source>
        <dbReference type="SAM" id="MobiDB-lite"/>
    </source>
</evidence>
<gene>
    <name evidence="6" type="ORF">BGZ80_004380</name>
</gene>
<comment type="subcellular location">
    <subcellularLocation>
        <location evidence="1">Host cell</location>
    </subcellularLocation>
    <subcellularLocation>
        <location evidence="2">Secreted</location>
    </subcellularLocation>
</comment>
<comment type="caution">
    <text evidence="6">The sequence shown here is derived from an EMBL/GenBank/DDBJ whole genome shotgun (WGS) entry which is preliminary data.</text>
</comment>
<keyword evidence="3" id="KW-0964">Secreted</keyword>
<feature type="region of interest" description="Disordered" evidence="4">
    <location>
        <begin position="1"/>
        <end position="28"/>
    </location>
</feature>
<evidence type="ECO:0000259" key="5">
    <source>
        <dbReference type="Pfam" id="PF20147"/>
    </source>
</evidence>
<dbReference type="AlphaFoldDB" id="A0A9P6MMV8"/>
<feature type="compositionally biased region" description="Low complexity" evidence="4">
    <location>
        <begin position="7"/>
        <end position="22"/>
    </location>
</feature>